<dbReference type="Gene3D" id="3.40.50.1820">
    <property type="entry name" value="alpha/beta hydrolase"/>
    <property type="match status" value="1"/>
</dbReference>
<dbReference type="InterPro" id="IPR011042">
    <property type="entry name" value="6-blade_b-propeller_TolB-like"/>
</dbReference>
<dbReference type="PANTHER" id="PTHR43056:SF5">
    <property type="entry name" value="PEPTIDASE S9 PROLYL OLIGOPEPTIDASE CATALYTIC DOMAIN-CONTAINING PROTEIN"/>
    <property type="match status" value="1"/>
</dbReference>
<keyword evidence="3" id="KW-1185">Reference proteome</keyword>
<feature type="domain" description="Peptidase S9 prolyl oligopeptidase catalytic" evidence="1">
    <location>
        <begin position="513"/>
        <end position="718"/>
    </location>
</feature>
<dbReference type="SUPFAM" id="SSF82171">
    <property type="entry name" value="DPP6 N-terminal domain-like"/>
    <property type="match status" value="2"/>
</dbReference>
<gene>
    <name evidence="2" type="ORF">WJX72_012165</name>
</gene>
<dbReference type="GO" id="GO:0006508">
    <property type="term" value="P:proteolysis"/>
    <property type="evidence" value="ECO:0007669"/>
    <property type="project" value="InterPro"/>
</dbReference>
<organism evidence="2 3">
    <name type="scientific">[Myrmecia] bisecta</name>
    <dbReference type="NCBI Taxonomy" id="41462"/>
    <lineage>
        <taxon>Eukaryota</taxon>
        <taxon>Viridiplantae</taxon>
        <taxon>Chlorophyta</taxon>
        <taxon>core chlorophytes</taxon>
        <taxon>Trebouxiophyceae</taxon>
        <taxon>Trebouxiales</taxon>
        <taxon>Trebouxiaceae</taxon>
        <taxon>Myrmecia</taxon>
    </lineage>
</organism>
<dbReference type="AlphaFoldDB" id="A0AAW1RAD6"/>
<dbReference type="PANTHER" id="PTHR43056">
    <property type="entry name" value="PEPTIDASE S9 PROLYL OLIGOPEPTIDASE"/>
    <property type="match status" value="1"/>
</dbReference>
<protein>
    <recommendedName>
        <fullName evidence="1">Peptidase S9 prolyl oligopeptidase catalytic domain-containing protein</fullName>
    </recommendedName>
</protein>
<proteinExistence type="predicted"/>
<evidence type="ECO:0000313" key="3">
    <source>
        <dbReference type="Proteomes" id="UP001489004"/>
    </source>
</evidence>
<dbReference type="InterPro" id="IPR029058">
    <property type="entry name" value="AB_hydrolase_fold"/>
</dbReference>
<dbReference type="EMBL" id="JALJOR010000001">
    <property type="protein sequence ID" value="KAK9830515.1"/>
    <property type="molecule type" value="Genomic_DNA"/>
</dbReference>
<dbReference type="SUPFAM" id="SSF53474">
    <property type="entry name" value="alpha/beta-Hydrolases"/>
    <property type="match status" value="1"/>
</dbReference>
<comment type="caution">
    <text evidence="2">The sequence shown here is derived from an EMBL/GenBank/DDBJ whole genome shotgun (WGS) entry which is preliminary data.</text>
</comment>
<name>A0AAW1RAD6_9CHLO</name>
<dbReference type="InterPro" id="IPR001375">
    <property type="entry name" value="Peptidase_S9_cat"/>
</dbReference>
<dbReference type="Pfam" id="PF00326">
    <property type="entry name" value="Peptidase_S9"/>
    <property type="match status" value="1"/>
</dbReference>
<dbReference type="InterPro" id="IPR050585">
    <property type="entry name" value="Xaa-Pro_dipeptidyl-ppase/CocE"/>
</dbReference>
<evidence type="ECO:0000313" key="2">
    <source>
        <dbReference type="EMBL" id="KAK9830515.1"/>
    </source>
</evidence>
<dbReference type="GO" id="GO:0008236">
    <property type="term" value="F:serine-type peptidase activity"/>
    <property type="evidence" value="ECO:0007669"/>
    <property type="project" value="InterPro"/>
</dbReference>
<sequence>MLLSRIVPRSVSLLSGHKPLQINSQSLPWLTQLPSANWAGANSGLPRHTQSFVSNLSARDIKTRSSTPIRAMAEAPVGGWQSPITSDLITSQSIGLSSAVAGSDGYVYWIEGRPTEGGRQVLVRSTLDGKVEDVTPPLDSGFNVRTRVHEYGGGAFIIGDGVIYFSNFKDQNLYSQKTSGANGAPQPLLPADTGYRFADGVVDPARNRLVLVREDHSAPGEAVNTVCAISLDDGSCTVLASGGDFYASPRLSEDGSKLAYVTWNHPNMPWDDVELWLADLAPDGSPTTQRKVAGGKDESVMQPSFDAAGNLYFISDRSGWWNLYRETAPGQVEALCPRKAEFGGPAWLFGSCSYRILSDGRLLVQYSDPTATRDGLAVLDPKDGSLKELQTDYYSFGRLSVAEANGKLVLATVGSSPVKPTELVFLEVGGPPALASSTPDQWRVLRKASNVQLDPGYLSAPESIEFPTEGGLTAYMNYYAPHNKDFKLPPGEQPPVLVKIHGGPTSQASTGFNLLYQYWTSRGYGIADVNYGGSTGYGREYRNRLRGTWGVVDVDDCCNAARHLAQAGRADPARLCISGGSAGGYTTLACLAFRDVFKAGASLYGVADLELLAQDTHKFESRYLDGLIGPYPEKKSVYIERSPIHAIDKFDQPIAFFQGDEDKVVPPNQAELMFEAIKKKGVTTALVMFKGEQHGFRAATAIRRALDGEFFFYGKALGFNATMPGDLEPIDVVNV</sequence>
<dbReference type="Proteomes" id="UP001489004">
    <property type="component" value="Unassembled WGS sequence"/>
</dbReference>
<accession>A0AAW1RAD6</accession>
<reference evidence="2 3" key="1">
    <citation type="journal article" date="2024" name="Nat. Commun.">
        <title>Phylogenomics reveals the evolutionary origins of lichenization in chlorophyte algae.</title>
        <authorList>
            <person name="Puginier C."/>
            <person name="Libourel C."/>
            <person name="Otte J."/>
            <person name="Skaloud P."/>
            <person name="Haon M."/>
            <person name="Grisel S."/>
            <person name="Petersen M."/>
            <person name="Berrin J.G."/>
            <person name="Delaux P.M."/>
            <person name="Dal Grande F."/>
            <person name="Keller J."/>
        </authorList>
    </citation>
    <scope>NUCLEOTIDE SEQUENCE [LARGE SCALE GENOMIC DNA]</scope>
    <source>
        <strain evidence="2 3">SAG 2043</strain>
    </source>
</reference>
<evidence type="ECO:0000259" key="1">
    <source>
        <dbReference type="Pfam" id="PF00326"/>
    </source>
</evidence>
<dbReference type="Gene3D" id="2.120.10.30">
    <property type="entry name" value="TolB, C-terminal domain"/>
    <property type="match status" value="1"/>
</dbReference>